<protein>
    <recommendedName>
        <fullName evidence="4">Protein kinase domain-containing protein</fullName>
    </recommendedName>
</protein>
<dbReference type="AlphaFoldDB" id="A0A835H423"/>
<comment type="caution">
    <text evidence="2">The sequence shown here is derived from an EMBL/GenBank/DDBJ whole genome shotgun (WGS) entry which is preliminary data.</text>
</comment>
<gene>
    <name evidence="2" type="ORF">IFM89_008650</name>
</gene>
<organism evidence="2 3">
    <name type="scientific">Coptis chinensis</name>
    <dbReference type="NCBI Taxonomy" id="261450"/>
    <lineage>
        <taxon>Eukaryota</taxon>
        <taxon>Viridiplantae</taxon>
        <taxon>Streptophyta</taxon>
        <taxon>Embryophyta</taxon>
        <taxon>Tracheophyta</taxon>
        <taxon>Spermatophyta</taxon>
        <taxon>Magnoliopsida</taxon>
        <taxon>Ranunculales</taxon>
        <taxon>Ranunculaceae</taxon>
        <taxon>Coptidoideae</taxon>
        <taxon>Coptis</taxon>
    </lineage>
</organism>
<feature type="non-terminal residue" evidence="2">
    <location>
        <position position="1"/>
    </location>
</feature>
<dbReference type="EMBL" id="JADFTS010000008">
    <property type="protein sequence ID" value="KAF9591855.1"/>
    <property type="molecule type" value="Genomic_DNA"/>
</dbReference>
<sequence length="58" mass="6568">MLINDVDYCHSRGVFHRDLKVNFFLDSSVLHIIPCFVLLIVPFTNLISWKFSSGPASG</sequence>
<evidence type="ECO:0000256" key="1">
    <source>
        <dbReference type="SAM" id="Phobius"/>
    </source>
</evidence>
<dbReference type="Proteomes" id="UP000631114">
    <property type="component" value="Unassembled WGS sequence"/>
</dbReference>
<evidence type="ECO:0000313" key="3">
    <source>
        <dbReference type="Proteomes" id="UP000631114"/>
    </source>
</evidence>
<proteinExistence type="predicted"/>
<accession>A0A835H423</accession>
<evidence type="ECO:0008006" key="4">
    <source>
        <dbReference type="Google" id="ProtNLM"/>
    </source>
</evidence>
<keyword evidence="1" id="KW-1133">Transmembrane helix</keyword>
<keyword evidence="3" id="KW-1185">Reference proteome</keyword>
<keyword evidence="1" id="KW-0472">Membrane</keyword>
<name>A0A835H423_9MAGN</name>
<reference evidence="2 3" key="1">
    <citation type="submission" date="2020-10" db="EMBL/GenBank/DDBJ databases">
        <title>The Coptis chinensis genome and diversification of protoberbering-type alkaloids.</title>
        <authorList>
            <person name="Wang B."/>
            <person name="Shu S."/>
            <person name="Song C."/>
            <person name="Liu Y."/>
        </authorList>
    </citation>
    <scope>NUCLEOTIDE SEQUENCE [LARGE SCALE GENOMIC DNA]</scope>
    <source>
        <strain evidence="2">HL-2020</strain>
        <tissue evidence="2">Leaf</tissue>
    </source>
</reference>
<keyword evidence="1" id="KW-0812">Transmembrane</keyword>
<feature type="transmembrane region" description="Helical" evidence="1">
    <location>
        <begin position="29"/>
        <end position="49"/>
    </location>
</feature>
<evidence type="ECO:0000313" key="2">
    <source>
        <dbReference type="EMBL" id="KAF9591855.1"/>
    </source>
</evidence>